<dbReference type="PANTHER" id="PTHR43689">
    <property type="entry name" value="HYDROLASE"/>
    <property type="match status" value="1"/>
</dbReference>
<dbReference type="OMA" id="EMIHKSV"/>
<dbReference type="AlphaFoldDB" id="A0A1D6INV2"/>
<dbReference type="PaxDb" id="4577-AC155434.2_FGP001"/>
<dbReference type="Pfam" id="PF00561">
    <property type="entry name" value="Abhydrolase_1"/>
    <property type="match status" value="1"/>
</dbReference>
<organism evidence="1">
    <name type="scientific">Zea mays</name>
    <name type="common">Maize</name>
    <dbReference type="NCBI Taxonomy" id="4577"/>
    <lineage>
        <taxon>Eukaryota</taxon>
        <taxon>Viridiplantae</taxon>
        <taxon>Streptophyta</taxon>
        <taxon>Embryophyta</taxon>
        <taxon>Tracheophyta</taxon>
        <taxon>Spermatophyta</taxon>
        <taxon>Magnoliopsida</taxon>
        <taxon>Liliopsida</taxon>
        <taxon>Poales</taxon>
        <taxon>Poaceae</taxon>
        <taxon>PACMAD clade</taxon>
        <taxon>Panicoideae</taxon>
        <taxon>Andropogonodae</taxon>
        <taxon>Andropogoneae</taxon>
        <taxon>Tripsacinae</taxon>
        <taxon>Zea</taxon>
    </lineage>
</organism>
<keyword evidence="1" id="KW-0378">Hydrolase</keyword>
<dbReference type="EMBL" id="CM007650">
    <property type="protein sequence ID" value="ONM60941.1"/>
    <property type="molecule type" value="Genomic_DNA"/>
</dbReference>
<sequence length="517" mass="56596">MPTFPRAGRWSTSSTWPRKTAGAASTALAAVVFAVLDVADVILCFAYALLDGVLEDSPVRCYCHRSYDDGIREAAAGASVDGGGHEEVSDTLYACGRRSTVRDALLGLVRRVVPRTRRTRAPPDETVAPCKWRSPRWSDCACKSCVAWRCGEEGGGRLHVVVKEPGPKGNYDTVRSLFLTLVGRSADAAAAGTTTRAPDPENAIFVHGFASSSSFWSETVFRESSCILDGCRLFAVDLLGFGRSPKPANCMYRVRDHVEAIERTLILAGDGESQSLMSSFHLVSHSMGCTIALALAAKHPTRVKSITLVAPPYFLPCEQRASQVALNRLAEKKLWPPLLFGSAVMSWYEHVGRTVCFLVCKNHLLWEWLFSLLNLNRGVDFRVRDLTKHTHHSAWHTMHNVICGGAALQDANLEAVAAAGIPVQVLHGADDQVVPVECGRHVKAKIPRAKLRVMERRDHSTVVLGRERGFAEELKAFWCASRSPVHVQDAEVRRGRSGPASAFMGQALKGYPTVKRD</sequence>
<evidence type="ECO:0000313" key="1">
    <source>
        <dbReference type="EMBL" id="ONM60941.1"/>
    </source>
</evidence>
<dbReference type="SMR" id="A0A1D6INV2"/>
<dbReference type="PRINTS" id="PR00111">
    <property type="entry name" value="ABHYDROLASE"/>
</dbReference>
<dbReference type="InterPro" id="IPR000073">
    <property type="entry name" value="AB_hydrolase_1"/>
</dbReference>
<dbReference type="FunCoup" id="A0A1D6INV2">
    <property type="interactions" value="2"/>
</dbReference>
<dbReference type="PANTHER" id="PTHR43689:SF14">
    <property type="entry name" value="LYSOPHOSPHOLIPASE BODYGUARD 4-RELATED"/>
    <property type="match status" value="1"/>
</dbReference>
<dbReference type="GO" id="GO:0016787">
    <property type="term" value="F:hydrolase activity"/>
    <property type="evidence" value="ECO:0007669"/>
    <property type="project" value="UniProtKB-KW"/>
</dbReference>
<dbReference type="SUPFAM" id="SSF53474">
    <property type="entry name" value="alpha/beta-Hydrolases"/>
    <property type="match status" value="1"/>
</dbReference>
<dbReference type="Gene3D" id="3.40.50.1820">
    <property type="entry name" value="alpha/beta hydrolase"/>
    <property type="match status" value="1"/>
</dbReference>
<protein>
    <submittedName>
        <fullName evidence="1">Alpha/beta-Hydrolases superfamily protein</fullName>
    </submittedName>
</protein>
<proteinExistence type="predicted"/>
<reference evidence="1" key="1">
    <citation type="submission" date="2015-12" db="EMBL/GenBank/DDBJ databases">
        <title>Update maize B73 reference genome by single molecule sequencing technologies.</title>
        <authorList>
            <consortium name="Maize Genome Sequencing Project"/>
            <person name="Ware D."/>
        </authorList>
    </citation>
    <scope>NUCLEOTIDE SEQUENCE [LARGE SCALE GENOMIC DNA]</scope>
    <source>
        <tissue evidence="1">Seedling</tissue>
    </source>
</reference>
<dbReference type="STRING" id="4577.A0A1D6INV2"/>
<name>A0A1D6INV2_MAIZE</name>
<gene>
    <name evidence="1" type="ORF">ZEAMMB73_Zm00001d022529</name>
</gene>
<dbReference type="InParanoid" id="A0A1D6INV2"/>
<dbReference type="InterPro" id="IPR029058">
    <property type="entry name" value="AB_hydrolase_fold"/>
</dbReference>
<dbReference type="eggNOG" id="KOG1454">
    <property type="taxonomic scope" value="Eukaryota"/>
</dbReference>
<accession>A0A1D6INV2</accession>